<comment type="function">
    <text evidence="1">Responsible for the formation of the pyrimidine heterocycle in the thiamine biosynthesis pathway. Catalyzes the formation of hydroxymethylpyrimidine phosphate (HMP-P) from histidine and pyridoxal phosphate (PLP). The protein uses PLP and the active site histidine to form HMP-P, generating an inactive enzyme. The enzyme can only undergo a single turnover, which suggests it is a suicide enzyme.</text>
</comment>
<comment type="pathway">
    <text evidence="2">Cofactor biosynthesis; thiamine diphosphate biosynthesis.</text>
</comment>
<evidence type="ECO:0000256" key="9">
    <source>
        <dbReference type="ARBA" id="ARBA00023004"/>
    </source>
</evidence>
<evidence type="ECO:0000256" key="12">
    <source>
        <dbReference type="SAM" id="SignalP"/>
    </source>
</evidence>
<comment type="caution">
    <text evidence="14">The sequence shown here is derived from an EMBL/GenBank/DDBJ whole genome shotgun (WGS) entry which is preliminary data.</text>
</comment>
<comment type="similarity">
    <text evidence="3">Belongs to the NMT1/THI5 family.</text>
</comment>
<evidence type="ECO:0000256" key="3">
    <source>
        <dbReference type="ARBA" id="ARBA00009406"/>
    </source>
</evidence>
<dbReference type="InterPro" id="IPR015168">
    <property type="entry name" value="SsuA/THI5"/>
</dbReference>
<dbReference type="PANTHER" id="PTHR31528:SF1">
    <property type="entry name" value="4-AMINO-5-HYDROXYMETHYL-2-METHYLPYRIMIDINE PHOSPHATE SYNTHASE THI11-RELATED"/>
    <property type="match status" value="1"/>
</dbReference>
<feature type="chain" id="PRO_5016826557" description="Thiamine pyrimidine synthase" evidence="12">
    <location>
        <begin position="30"/>
        <end position="342"/>
    </location>
</feature>
<dbReference type="GO" id="GO:0016740">
    <property type="term" value="F:transferase activity"/>
    <property type="evidence" value="ECO:0007669"/>
    <property type="project" value="UniProtKB-KW"/>
</dbReference>
<evidence type="ECO:0000256" key="10">
    <source>
        <dbReference type="ARBA" id="ARBA00033171"/>
    </source>
</evidence>
<keyword evidence="6" id="KW-0479">Metal-binding</keyword>
<keyword evidence="5" id="KW-0808">Transferase</keyword>
<dbReference type="Gene3D" id="3.40.190.10">
    <property type="entry name" value="Periplasmic binding protein-like II"/>
    <property type="match status" value="2"/>
</dbReference>
<sequence>MSHPSARRHLLAAAAIALATLLGAAPAAAQALEPVKVRLDWTPWANHAALHLAQQKGWYRQSGLDVTLEDGNGSVTTVQIVGSSNAFDIGHAALAPAMIARDKGLPVKALAVFLRKNDIGMLVPVDSGITGPAQLKGKKIGYTAGSLEAPFVDAFLAAGKLKRDDVELVNFDAASKATNYAVGRTDVVFSTIPFVLPTTSKARPSRAIPFADFGLNMPSFGLVVSEAKFAERGEVLAKFASIVARTWEYIYAGHEDEAVDAIVAQRPQARLDRAVLRAQLDTLKLFFDNKPGERVGVPQPADWEAAVKTLSSVQLIGTSRPASDYYVPGRVNPAAFDALVAK</sequence>
<name>A0A368Y184_9BURK</name>
<evidence type="ECO:0000256" key="7">
    <source>
        <dbReference type="ARBA" id="ARBA00022898"/>
    </source>
</evidence>
<organism evidence="14 15">
    <name type="scientific">Pseudorhodoferax soli</name>
    <dbReference type="NCBI Taxonomy" id="545864"/>
    <lineage>
        <taxon>Bacteria</taxon>
        <taxon>Pseudomonadati</taxon>
        <taxon>Pseudomonadota</taxon>
        <taxon>Betaproteobacteria</taxon>
        <taxon>Burkholderiales</taxon>
        <taxon>Comamonadaceae</taxon>
    </lineage>
</organism>
<evidence type="ECO:0000256" key="2">
    <source>
        <dbReference type="ARBA" id="ARBA00004948"/>
    </source>
</evidence>
<evidence type="ECO:0000256" key="6">
    <source>
        <dbReference type="ARBA" id="ARBA00022723"/>
    </source>
</evidence>
<evidence type="ECO:0000256" key="4">
    <source>
        <dbReference type="ARBA" id="ARBA00011738"/>
    </source>
</evidence>
<dbReference type="Proteomes" id="UP000252884">
    <property type="component" value="Unassembled WGS sequence"/>
</dbReference>
<evidence type="ECO:0000256" key="1">
    <source>
        <dbReference type="ARBA" id="ARBA00003469"/>
    </source>
</evidence>
<dbReference type="PANTHER" id="PTHR31528">
    <property type="entry name" value="4-AMINO-5-HYDROXYMETHYL-2-METHYLPYRIMIDINE PHOSPHATE SYNTHASE THI11-RELATED"/>
    <property type="match status" value="1"/>
</dbReference>
<comment type="catalytic activity">
    <reaction evidence="11">
        <text>N(6)-(pyridoxal phosphate)-L-lysyl-[4-amino-5-hydroxymethyl-2-methylpyrimidine phosphate synthase] + L-histidyl-[4-amino-5-hydroxymethyl-2-methylpyrimidine phosphate synthase] + 2 Fe(3+) + 4 H2O = L-lysyl-[4-amino-5-hydroxymethyl-2-methylpyrimidine phosphate synthase] + (2S)-2-amino-5-hydroxy-4-oxopentanoyl-[4-amino-5-hydroxymethyl-2-methylpyrimidine phosphate synthase] + 4-amino-2-methyl-5-(phosphooxymethyl)pyrimidine + 3-oxopropanoate + 2 Fe(2+) + 2 H(+)</text>
        <dbReference type="Rhea" id="RHEA:65756"/>
        <dbReference type="Rhea" id="RHEA-COMP:16892"/>
        <dbReference type="Rhea" id="RHEA-COMP:16893"/>
        <dbReference type="Rhea" id="RHEA-COMP:16894"/>
        <dbReference type="Rhea" id="RHEA-COMP:16895"/>
        <dbReference type="ChEBI" id="CHEBI:15377"/>
        <dbReference type="ChEBI" id="CHEBI:15378"/>
        <dbReference type="ChEBI" id="CHEBI:29033"/>
        <dbReference type="ChEBI" id="CHEBI:29034"/>
        <dbReference type="ChEBI" id="CHEBI:29969"/>
        <dbReference type="ChEBI" id="CHEBI:29979"/>
        <dbReference type="ChEBI" id="CHEBI:33190"/>
        <dbReference type="ChEBI" id="CHEBI:58354"/>
        <dbReference type="ChEBI" id="CHEBI:143915"/>
        <dbReference type="ChEBI" id="CHEBI:157692"/>
    </reaction>
    <physiologicalReaction direction="left-to-right" evidence="11">
        <dbReference type="Rhea" id="RHEA:65757"/>
    </physiologicalReaction>
</comment>
<comment type="subunit">
    <text evidence="4">Homodimer.</text>
</comment>
<evidence type="ECO:0000313" key="15">
    <source>
        <dbReference type="Proteomes" id="UP000252884"/>
    </source>
</evidence>
<keyword evidence="7" id="KW-0663">Pyridoxal phosphate</keyword>
<keyword evidence="15" id="KW-1185">Reference proteome</keyword>
<feature type="domain" description="SsuA/THI5-like" evidence="13">
    <location>
        <begin position="44"/>
        <end position="252"/>
    </location>
</feature>
<dbReference type="PROSITE" id="PS51318">
    <property type="entry name" value="TAT"/>
    <property type="match status" value="1"/>
</dbReference>
<dbReference type="GO" id="GO:0046872">
    <property type="term" value="F:metal ion binding"/>
    <property type="evidence" value="ECO:0007669"/>
    <property type="project" value="UniProtKB-KW"/>
</dbReference>
<gene>
    <name evidence="14" type="ORF">DES41_102381</name>
</gene>
<evidence type="ECO:0000256" key="5">
    <source>
        <dbReference type="ARBA" id="ARBA00022679"/>
    </source>
</evidence>
<dbReference type="AlphaFoldDB" id="A0A368Y184"/>
<evidence type="ECO:0000256" key="11">
    <source>
        <dbReference type="ARBA" id="ARBA00048179"/>
    </source>
</evidence>
<dbReference type="InterPro" id="IPR006311">
    <property type="entry name" value="TAT_signal"/>
</dbReference>
<feature type="signal peptide" evidence="12">
    <location>
        <begin position="1"/>
        <end position="29"/>
    </location>
</feature>
<dbReference type="SUPFAM" id="SSF53850">
    <property type="entry name" value="Periplasmic binding protein-like II"/>
    <property type="match status" value="1"/>
</dbReference>
<keyword evidence="8" id="KW-0784">Thiamine biosynthesis</keyword>
<proteinExistence type="inferred from homology"/>
<reference evidence="14 15" key="1">
    <citation type="submission" date="2018-07" db="EMBL/GenBank/DDBJ databases">
        <title>Genomic Encyclopedia of Type Strains, Phase IV (KMG-IV): sequencing the most valuable type-strain genomes for metagenomic binning, comparative biology and taxonomic classification.</title>
        <authorList>
            <person name="Goeker M."/>
        </authorList>
    </citation>
    <scope>NUCLEOTIDE SEQUENCE [LARGE SCALE GENOMIC DNA]</scope>
    <source>
        <strain evidence="14 15">DSM 21634</strain>
    </source>
</reference>
<dbReference type="InterPro" id="IPR027939">
    <property type="entry name" value="NMT1/THI5"/>
</dbReference>
<evidence type="ECO:0000256" key="8">
    <source>
        <dbReference type="ARBA" id="ARBA00022977"/>
    </source>
</evidence>
<dbReference type="RefSeq" id="WP_114467203.1">
    <property type="nucleotide sequence ID" value="NZ_QPJK01000002.1"/>
</dbReference>
<dbReference type="EMBL" id="QPJK01000002">
    <property type="protein sequence ID" value="RCW74061.1"/>
    <property type="molecule type" value="Genomic_DNA"/>
</dbReference>
<dbReference type="GO" id="GO:0009228">
    <property type="term" value="P:thiamine biosynthetic process"/>
    <property type="evidence" value="ECO:0007669"/>
    <property type="project" value="UniProtKB-KW"/>
</dbReference>
<accession>A0A368Y184</accession>
<dbReference type="Pfam" id="PF09084">
    <property type="entry name" value="NMT1"/>
    <property type="match status" value="1"/>
</dbReference>
<evidence type="ECO:0000313" key="14">
    <source>
        <dbReference type="EMBL" id="RCW74061.1"/>
    </source>
</evidence>
<protein>
    <recommendedName>
        <fullName evidence="10">Thiamine pyrimidine synthase</fullName>
    </recommendedName>
</protein>
<evidence type="ECO:0000259" key="13">
    <source>
        <dbReference type="Pfam" id="PF09084"/>
    </source>
</evidence>
<keyword evidence="9" id="KW-0408">Iron</keyword>
<keyword evidence="12" id="KW-0732">Signal</keyword>
<dbReference type="OrthoDB" id="9815602at2"/>